<evidence type="ECO:0000256" key="10">
    <source>
        <dbReference type="ARBA" id="ARBA00022989"/>
    </source>
</evidence>
<evidence type="ECO:0000256" key="5">
    <source>
        <dbReference type="ARBA" id="ARBA00022676"/>
    </source>
</evidence>
<proteinExistence type="inferred from homology"/>
<dbReference type="GO" id="GO:0016263">
    <property type="term" value="F:glycoprotein-N-acetylgalactosamine 3-beta-galactosyltransferase activity"/>
    <property type="evidence" value="ECO:0007669"/>
    <property type="project" value="UniProtKB-EC"/>
</dbReference>
<sequence length="929" mass="104461">MGKVKKIIRSMRARLTTSSFGRSDDSTDSSIPSVRSRSRSTSEADATVCSGSQITMISNLVSEEPLCSITATLDRTLSNFVSFGDQANGDTVHLDARVALQVNITILRFVERLPFDELQLVGRGSTVSFSPNDNDTITSDSSLSFACRSAREVERDHAARRRGHDGGVAHEQLNRVFPESAEGSFARSRALNVTSVKNSMVNPLAIHSVRQSEQECTQRKRNNDENPFGGLAGPTHRDRVEYWLIHQEDFSIKAEADSSGPQYRNVDLSFRPQAHMDRTPSFTRRSFDSCDLFLESIGLLAAKNDRETVGDEDFDNLPDWSDVEDDPEYNVFIEKPGYQRSESATSSNFTAELKGANDELVRCPQHMMSDEEALPDWSDLEDEAEYNKAEKQSFASDPSVAEGDEVTSRTGSEQEGSSSEESWDTKTATIPDLATSGFALWSGAGLDSRNPPHGRSDGTMLKPLAGRLARRPWRFLFPGLLIFFFIYTLSHRRASHPQAPVHKAKTKSFFPPLETKAANSIELDYCQNFPTKLLEEVQVVLKVASDGAHETKAHLSTVSSCITNLIIVGDREERLGDRHVIDILAELPKSYQKDNVDFQIYVEHKKAHEGGETVKEQQRSFKLDRFKYLPMVDKAYMTNPSAKWFVFIESDVYFFWDTLFRLLSQLDASQPHYLGEPHKGSEGRQFAYGGAGFVLSQGLLKQLIPAKSPGSNDIPRENRLGVRYEQWVKEEQRGDAVLSYAIQNATGHKLEAMYPTFASDKPKDVTTTRDKWCVPMLSLHQLKPQQMEDLWRWERTRPYNTKPFTYSSFLSYTHNFLSQGPSKEWWDNLSQAPVPNDRPAHRNAGSCGSECANDGNCLQWSYSQTVCRHADYIRLGDAVDRENGGQGEFVSGWDTGKLRNMGFGVESENGQRQFYEGCIEATWLTPQQV</sequence>
<dbReference type="AlphaFoldDB" id="A0A8H7BDN5"/>
<evidence type="ECO:0000256" key="3">
    <source>
        <dbReference type="ARBA" id="ARBA00006462"/>
    </source>
</evidence>
<evidence type="ECO:0000256" key="11">
    <source>
        <dbReference type="ARBA" id="ARBA00023136"/>
    </source>
</evidence>
<dbReference type="GO" id="GO:0000166">
    <property type="term" value="F:nucleotide binding"/>
    <property type="evidence" value="ECO:0007669"/>
    <property type="project" value="UniProtKB-KW"/>
</dbReference>
<keyword evidence="8" id="KW-0547">Nucleotide-binding</keyword>
<keyword evidence="11" id="KW-0472">Membrane</keyword>
<dbReference type="EC" id="2.4.1.122" evidence="4"/>
<gene>
    <name evidence="14" type="ORF">GT037_001821</name>
</gene>
<feature type="compositionally biased region" description="Low complexity" evidence="12">
    <location>
        <begin position="28"/>
        <end position="41"/>
    </location>
</feature>
<dbReference type="GeneID" id="62200046"/>
<evidence type="ECO:0000256" key="6">
    <source>
        <dbReference type="ARBA" id="ARBA00022679"/>
    </source>
</evidence>
<feature type="domain" description="Fringe-like glycosyltransferase" evidence="13">
    <location>
        <begin position="633"/>
        <end position="710"/>
    </location>
</feature>
<name>A0A8H7BDN5_9PLEO</name>
<dbReference type="Proteomes" id="UP000596902">
    <property type="component" value="Unassembled WGS sequence"/>
</dbReference>
<dbReference type="RefSeq" id="XP_038790160.1">
    <property type="nucleotide sequence ID" value="XM_038926868.1"/>
</dbReference>
<keyword evidence="5" id="KW-0328">Glycosyltransferase</keyword>
<protein>
    <recommendedName>
        <fullName evidence="4">N-acetylgalactosaminide beta-1,3-galactosyltransferase</fullName>
        <ecNumber evidence="4">2.4.1.122</ecNumber>
    </recommendedName>
</protein>
<evidence type="ECO:0000256" key="2">
    <source>
        <dbReference type="ARBA" id="ARBA00004922"/>
    </source>
</evidence>
<keyword evidence="10" id="KW-1133">Transmembrane helix</keyword>
<evidence type="ECO:0000256" key="8">
    <source>
        <dbReference type="ARBA" id="ARBA00022741"/>
    </source>
</evidence>
<dbReference type="Pfam" id="PF02434">
    <property type="entry name" value="Fringe"/>
    <property type="match status" value="1"/>
</dbReference>
<feature type="region of interest" description="Disordered" evidence="12">
    <location>
        <begin position="18"/>
        <end position="43"/>
    </location>
</feature>
<evidence type="ECO:0000256" key="9">
    <source>
        <dbReference type="ARBA" id="ARBA00022968"/>
    </source>
</evidence>
<accession>A0A8H7BDN5</accession>
<comment type="similarity">
    <text evidence="3">Belongs to the glycosyltransferase 31 family. Beta3-Gal-T subfamily.</text>
</comment>
<evidence type="ECO:0000256" key="12">
    <source>
        <dbReference type="SAM" id="MobiDB-lite"/>
    </source>
</evidence>
<dbReference type="Gene3D" id="3.90.550.50">
    <property type="match status" value="1"/>
</dbReference>
<dbReference type="GO" id="GO:0016020">
    <property type="term" value="C:membrane"/>
    <property type="evidence" value="ECO:0007669"/>
    <property type="project" value="UniProtKB-SubCell"/>
</dbReference>
<dbReference type="EMBL" id="JAAABM010000002">
    <property type="protein sequence ID" value="KAF7680170.1"/>
    <property type="molecule type" value="Genomic_DNA"/>
</dbReference>
<keyword evidence="15" id="KW-1185">Reference proteome</keyword>
<dbReference type="InterPro" id="IPR026050">
    <property type="entry name" value="C1GALT1/C1GALT1_chp1"/>
</dbReference>
<organism evidence="14 15">
    <name type="scientific">Alternaria burnsii</name>
    <dbReference type="NCBI Taxonomy" id="1187904"/>
    <lineage>
        <taxon>Eukaryota</taxon>
        <taxon>Fungi</taxon>
        <taxon>Dikarya</taxon>
        <taxon>Ascomycota</taxon>
        <taxon>Pezizomycotina</taxon>
        <taxon>Dothideomycetes</taxon>
        <taxon>Pleosporomycetidae</taxon>
        <taxon>Pleosporales</taxon>
        <taxon>Pleosporineae</taxon>
        <taxon>Pleosporaceae</taxon>
        <taxon>Alternaria</taxon>
        <taxon>Alternaria sect. Alternaria</taxon>
    </lineage>
</organism>
<dbReference type="InterPro" id="IPR003378">
    <property type="entry name" value="Fringe-like_glycosylTrfase"/>
</dbReference>
<dbReference type="PANTHER" id="PTHR23033:SF43">
    <property type="entry name" value="APPLE DOMAIN-CONTAINING PROTEIN"/>
    <property type="match status" value="1"/>
</dbReference>
<keyword evidence="9" id="KW-0735">Signal-anchor</keyword>
<evidence type="ECO:0000256" key="1">
    <source>
        <dbReference type="ARBA" id="ARBA00004606"/>
    </source>
</evidence>
<keyword evidence="7" id="KW-0812">Transmembrane</keyword>
<comment type="subcellular location">
    <subcellularLocation>
        <location evidence="1">Membrane</location>
        <topology evidence="1">Single-pass type II membrane protein</topology>
    </subcellularLocation>
</comment>
<dbReference type="PANTHER" id="PTHR23033">
    <property type="entry name" value="BETA1,3-GALACTOSYLTRANSFERASE"/>
    <property type="match status" value="1"/>
</dbReference>
<comment type="caution">
    <text evidence="14">The sequence shown here is derived from an EMBL/GenBank/DDBJ whole genome shotgun (WGS) entry which is preliminary data.</text>
</comment>
<evidence type="ECO:0000256" key="4">
    <source>
        <dbReference type="ARBA" id="ARBA00012557"/>
    </source>
</evidence>
<comment type="pathway">
    <text evidence="2">Protein modification; protein glycosylation.</text>
</comment>
<keyword evidence="6 14" id="KW-0808">Transferase</keyword>
<feature type="compositionally biased region" description="Low complexity" evidence="12">
    <location>
        <begin position="411"/>
        <end position="420"/>
    </location>
</feature>
<evidence type="ECO:0000313" key="14">
    <source>
        <dbReference type="EMBL" id="KAF7680170.1"/>
    </source>
</evidence>
<reference evidence="14" key="1">
    <citation type="submission" date="2020-01" db="EMBL/GenBank/DDBJ databases">
        <authorList>
            <person name="Feng Z.H.Z."/>
        </authorList>
    </citation>
    <scope>NUCLEOTIDE SEQUENCE</scope>
    <source>
        <strain evidence="14">CBS107.38</strain>
    </source>
</reference>
<evidence type="ECO:0000256" key="7">
    <source>
        <dbReference type="ARBA" id="ARBA00022692"/>
    </source>
</evidence>
<evidence type="ECO:0000313" key="15">
    <source>
        <dbReference type="Proteomes" id="UP000596902"/>
    </source>
</evidence>
<feature type="region of interest" description="Disordered" evidence="12">
    <location>
        <begin position="383"/>
        <end position="425"/>
    </location>
</feature>
<reference evidence="14" key="2">
    <citation type="submission" date="2020-08" db="EMBL/GenBank/DDBJ databases">
        <title>Draft Genome Sequence of Cumin Blight Pathogen Alternaria burnsii.</title>
        <authorList>
            <person name="Feng Z."/>
        </authorList>
    </citation>
    <scope>NUCLEOTIDE SEQUENCE</scope>
    <source>
        <strain evidence="14">CBS107.38</strain>
    </source>
</reference>
<evidence type="ECO:0000259" key="13">
    <source>
        <dbReference type="Pfam" id="PF02434"/>
    </source>
</evidence>